<evidence type="ECO:0000313" key="3">
    <source>
        <dbReference type="Proteomes" id="UP001501084"/>
    </source>
</evidence>
<dbReference type="EMBL" id="BAAAOP010000005">
    <property type="protein sequence ID" value="GAA2187732.1"/>
    <property type="molecule type" value="Genomic_DNA"/>
</dbReference>
<name>A0ABP5MWR6_9MICO</name>
<keyword evidence="3" id="KW-1185">Reference proteome</keyword>
<evidence type="ECO:0000313" key="2">
    <source>
        <dbReference type="EMBL" id="GAA2187732.1"/>
    </source>
</evidence>
<dbReference type="Proteomes" id="UP001501084">
    <property type="component" value="Unassembled WGS sequence"/>
</dbReference>
<gene>
    <name evidence="2" type="ORF">GCM10009786_13900</name>
</gene>
<evidence type="ECO:0000256" key="1">
    <source>
        <dbReference type="SAM" id="MobiDB-lite"/>
    </source>
</evidence>
<protein>
    <submittedName>
        <fullName evidence="2">Uncharacterized protein</fullName>
    </submittedName>
</protein>
<sequence>MSATIAPIAMTVPFGEARRALPGPLEPAPIGTGMWGWDTETSEID</sequence>
<reference evidence="3" key="1">
    <citation type="journal article" date="2019" name="Int. J. Syst. Evol. Microbiol.">
        <title>The Global Catalogue of Microorganisms (GCM) 10K type strain sequencing project: providing services to taxonomists for standard genome sequencing and annotation.</title>
        <authorList>
            <consortium name="The Broad Institute Genomics Platform"/>
            <consortium name="The Broad Institute Genome Sequencing Center for Infectious Disease"/>
            <person name="Wu L."/>
            <person name="Ma J."/>
        </authorList>
    </citation>
    <scope>NUCLEOTIDE SEQUENCE [LARGE SCALE GENOMIC DNA]</scope>
    <source>
        <strain evidence="3">JCM 14919</strain>
    </source>
</reference>
<organism evidence="2 3">
    <name type="scientific">Leucobacter alluvii</name>
    <dbReference type="NCBI Taxonomy" id="340321"/>
    <lineage>
        <taxon>Bacteria</taxon>
        <taxon>Bacillati</taxon>
        <taxon>Actinomycetota</taxon>
        <taxon>Actinomycetes</taxon>
        <taxon>Micrococcales</taxon>
        <taxon>Microbacteriaceae</taxon>
        <taxon>Leucobacter</taxon>
    </lineage>
</organism>
<comment type="caution">
    <text evidence="2">The sequence shown here is derived from an EMBL/GenBank/DDBJ whole genome shotgun (WGS) entry which is preliminary data.</text>
</comment>
<proteinExistence type="predicted"/>
<feature type="region of interest" description="Disordered" evidence="1">
    <location>
        <begin position="19"/>
        <end position="45"/>
    </location>
</feature>
<accession>A0ABP5MWR6</accession>